<keyword evidence="8 11" id="KW-1133">Transmembrane helix</keyword>
<evidence type="ECO:0000256" key="7">
    <source>
        <dbReference type="ARBA" id="ARBA00022984"/>
    </source>
</evidence>
<keyword evidence="7 11" id="KW-0573">Peptidoglycan synthesis</keyword>
<dbReference type="UniPathway" id="UPA00219"/>
<keyword evidence="6 11" id="KW-0133">Cell shape</keyword>
<dbReference type="GO" id="GO:0008955">
    <property type="term" value="F:peptidoglycan glycosyltransferase activity"/>
    <property type="evidence" value="ECO:0007669"/>
    <property type="project" value="UniProtKB-UniRule"/>
</dbReference>
<protein>
    <recommendedName>
        <fullName evidence="11">Biosynthetic peptidoglycan transglycosylase</fullName>
        <ecNumber evidence="11">2.4.99.28</ecNumber>
    </recommendedName>
    <alternativeName>
        <fullName evidence="11">Glycan polymerase</fullName>
    </alternativeName>
    <alternativeName>
        <fullName evidence="11">Peptidoglycan glycosyltransferase MtgA</fullName>
        <shortName evidence="11">PGT</shortName>
    </alternativeName>
</protein>
<dbReference type="InterPro" id="IPR001264">
    <property type="entry name" value="Glyco_trans_51"/>
</dbReference>
<dbReference type="InterPro" id="IPR023346">
    <property type="entry name" value="Lysozyme-like_dom_sf"/>
</dbReference>
<dbReference type="HAMAP" id="MF_00766">
    <property type="entry name" value="PGT_MtgA"/>
    <property type="match status" value="1"/>
</dbReference>
<feature type="region of interest" description="Disordered" evidence="12">
    <location>
        <begin position="1"/>
        <end position="23"/>
    </location>
</feature>
<comment type="function">
    <text evidence="11">Peptidoglycan polymerase that catalyzes glycan chain elongation from lipid-linked precursors.</text>
</comment>
<dbReference type="RefSeq" id="WP_342169301.1">
    <property type="nucleotide sequence ID" value="NZ_FQUP01000004.1"/>
</dbReference>
<evidence type="ECO:0000256" key="4">
    <source>
        <dbReference type="ARBA" id="ARBA00022679"/>
    </source>
</evidence>
<evidence type="ECO:0000256" key="1">
    <source>
        <dbReference type="ARBA" id="ARBA00022475"/>
    </source>
</evidence>
<gene>
    <name evidence="11" type="primary">mtgA</name>
    <name evidence="14" type="ORF">SAMN02745157_3666</name>
</gene>
<dbReference type="GO" id="GO:0009252">
    <property type="term" value="P:peptidoglycan biosynthetic process"/>
    <property type="evidence" value="ECO:0007669"/>
    <property type="project" value="UniProtKB-UniRule"/>
</dbReference>
<feature type="domain" description="Glycosyl transferase family 51" evidence="13">
    <location>
        <begin position="83"/>
        <end position="241"/>
    </location>
</feature>
<dbReference type="GO" id="GO:0016763">
    <property type="term" value="F:pentosyltransferase activity"/>
    <property type="evidence" value="ECO:0007669"/>
    <property type="project" value="InterPro"/>
</dbReference>
<keyword evidence="5 11" id="KW-0812">Transmembrane</keyword>
<dbReference type="Pfam" id="PF00912">
    <property type="entry name" value="Transgly"/>
    <property type="match status" value="1"/>
</dbReference>
<evidence type="ECO:0000256" key="2">
    <source>
        <dbReference type="ARBA" id="ARBA00022519"/>
    </source>
</evidence>
<dbReference type="Gene3D" id="1.10.3810.10">
    <property type="entry name" value="Biosynthetic peptidoglycan transglycosylase-like"/>
    <property type="match status" value="1"/>
</dbReference>
<evidence type="ECO:0000259" key="13">
    <source>
        <dbReference type="Pfam" id="PF00912"/>
    </source>
</evidence>
<dbReference type="InterPro" id="IPR011812">
    <property type="entry name" value="Pep_trsgly"/>
</dbReference>
<evidence type="ECO:0000313" key="14">
    <source>
        <dbReference type="EMBL" id="SHG20861.1"/>
    </source>
</evidence>
<evidence type="ECO:0000256" key="8">
    <source>
        <dbReference type="ARBA" id="ARBA00022989"/>
    </source>
</evidence>
<dbReference type="STRING" id="1122133.SAMN02745157_3666"/>
<dbReference type="GO" id="GO:0071555">
    <property type="term" value="P:cell wall organization"/>
    <property type="evidence" value="ECO:0007669"/>
    <property type="project" value="UniProtKB-KW"/>
</dbReference>
<dbReference type="InterPro" id="IPR036950">
    <property type="entry name" value="PBP_transglycosylase"/>
</dbReference>
<evidence type="ECO:0000256" key="11">
    <source>
        <dbReference type="HAMAP-Rule" id="MF_00766"/>
    </source>
</evidence>
<keyword evidence="4 11" id="KW-0808">Transferase</keyword>
<dbReference type="GO" id="GO:0005886">
    <property type="term" value="C:plasma membrane"/>
    <property type="evidence" value="ECO:0007669"/>
    <property type="project" value="UniProtKB-SubCell"/>
</dbReference>
<evidence type="ECO:0000313" key="15">
    <source>
        <dbReference type="Proteomes" id="UP000184485"/>
    </source>
</evidence>
<dbReference type="GO" id="GO:0009274">
    <property type="term" value="C:peptidoglycan-based cell wall"/>
    <property type="evidence" value="ECO:0007669"/>
    <property type="project" value="InterPro"/>
</dbReference>
<evidence type="ECO:0000256" key="9">
    <source>
        <dbReference type="ARBA" id="ARBA00023136"/>
    </source>
</evidence>
<dbReference type="Proteomes" id="UP000184485">
    <property type="component" value="Unassembled WGS sequence"/>
</dbReference>
<dbReference type="EC" id="2.4.99.28" evidence="11"/>
<sequence length="256" mass="28417">MTLPASDPTTSPDGHAEFSASSDVATTAETEIAMPARRRRRWLSLALKIAIVIIALPLVLTPIYWVIPPVSTLMLWSGLTFQGMQRDWVSFDAIAPAMVNSVIMSEDGRFCEHAGVDWDQLNLVMGAKGGPSRGASTIPMQTVKNLYLWQSRSYIRKGLEIPLAYYADFIWSKRRMIEIYLNIAQWGPGLFGIEAASEHYFGRPARDLTTRQAALLAAALPNPITRNPAKPSRVMQGTARIIERRARQAGPYVDCL</sequence>
<comment type="subcellular location">
    <subcellularLocation>
        <location evidence="11">Cell inner membrane</location>
        <topology evidence="11">Single-pass membrane protein</topology>
    </subcellularLocation>
</comment>
<dbReference type="GO" id="GO:0008360">
    <property type="term" value="P:regulation of cell shape"/>
    <property type="evidence" value="ECO:0007669"/>
    <property type="project" value="UniProtKB-KW"/>
</dbReference>
<keyword evidence="1 11" id="KW-1003">Cell membrane</keyword>
<dbReference type="NCBIfam" id="TIGR02070">
    <property type="entry name" value="mono_pep_trsgly"/>
    <property type="match status" value="1"/>
</dbReference>
<comment type="similarity">
    <text evidence="11">Belongs to the glycosyltransferase 51 family.</text>
</comment>
<reference evidence="14 15" key="1">
    <citation type="submission" date="2016-11" db="EMBL/GenBank/DDBJ databases">
        <authorList>
            <person name="Jaros S."/>
            <person name="Januszkiewicz K."/>
            <person name="Wedrychowicz H."/>
        </authorList>
    </citation>
    <scope>NUCLEOTIDE SEQUENCE [LARGE SCALE GENOMIC DNA]</scope>
    <source>
        <strain evidence="14 15">DSM 19436</strain>
    </source>
</reference>
<keyword evidence="10 11" id="KW-0961">Cell wall biogenesis/degradation</keyword>
<keyword evidence="15" id="KW-1185">Reference proteome</keyword>
<keyword evidence="2 11" id="KW-0997">Cell inner membrane</keyword>
<feature type="transmembrane region" description="Helical" evidence="11">
    <location>
        <begin position="45"/>
        <end position="67"/>
    </location>
</feature>
<organism evidence="14 15">
    <name type="scientific">Kaistia soli DSM 19436</name>
    <dbReference type="NCBI Taxonomy" id="1122133"/>
    <lineage>
        <taxon>Bacteria</taxon>
        <taxon>Pseudomonadati</taxon>
        <taxon>Pseudomonadota</taxon>
        <taxon>Alphaproteobacteria</taxon>
        <taxon>Hyphomicrobiales</taxon>
        <taxon>Kaistiaceae</taxon>
        <taxon>Kaistia</taxon>
    </lineage>
</organism>
<proteinExistence type="inferred from homology"/>
<accession>A0A1M5HXX4</accession>
<evidence type="ECO:0000256" key="3">
    <source>
        <dbReference type="ARBA" id="ARBA00022676"/>
    </source>
</evidence>
<evidence type="ECO:0000256" key="10">
    <source>
        <dbReference type="ARBA" id="ARBA00023316"/>
    </source>
</evidence>
<keyword evidence="3 11" id="KW-0328">Glycosyltransferase</keyword>
<dbReference type="PANTHER" id="PTHR30400:SF0">
    <property type="entry name" value="BIOSYNTHETIC PEPTIDOGLYCAN TRANSGLYCOSYLASE"/>
    <property type="match status" value="1"/>
</dbReference>
<evidence type="ECO:0000256" key="5">
    <source>
        <dbReference type="ARBA" id="ARBA00022692"/>
    </source>
</evidence>
<dbReference type="AlphaFoldDB" id="A0A1M5HXX4"/>
<evidence type="ECO:0000256" key="6">
    <source>
        <dbReference type="ARBA" id="ARBA00022960"/>
    </source>
</evidence>
<dbReference type="EMBL" id="FQUP01000004">
    <property type="protein sequence ID" value="SHG20861.1"/>
    <property type="molecule type" value="Genomic_DNA"/>
</dbReference>
<comment type="catalytic activity">
    <reaction evidence="11">
        <text>[GlcNAc-(1-&gt;4)-Mur2Ac(oyl-L-Ala-gamma-D-Glu-L-Lys-D-Ala-D-Ala)](n)-di-trans,octa-cis-undecaprenyl diphosphate + beta-D-GlcNAc-(1-&gt;4)-Mur2Ac(oyl-L-Ala-gamma-D-Glu-L-Lys-D-Ala-D-Ala)-di-trans,octa-cis-undecaprenyl diphosphate = [GlcNAc-(1-&gt;4)-Mur2Ac(oyl-L-Ala-gamma-D-Glu-L-Lys-D-Ala-D-Ala)](n+1)-di-trans,octa-cis-undecaprenyl diphosphate + di-trans,octa-cis-undecaprenyl diphosphate + H(+)</text>
        <dbReference type="Rhea" id="RHEA:23708"/>
        <dbReference type="Rhea" id="RHEA-COMP:9602"/>
        <dbReference type="Rhea" id="RHEA-COMP:9603"/>
        <dbReference type="ChEBI" id="CHEBI:15378"/>
        <dbReference type="ChEBI" id="CHEBI:58405"/>
        <dbReference type="ChEBI" id="CHEBI:60033"/>
        <dbReference type="ChEBI" id="CHEBI:78435"/>
        <dbReference type="EC" id="2.4.99.28"/>
    </reaction>
</comment>
<comment type="pathway">
    <text evidence="11">Cell wall biogenesis; peptidoglycan biosynthesis.</text>
</comment>
<name>A0A1M5HXX4_9HYPH</name>
<keyword evidence="9 11" id="KW-0472">Membrane</keyword>
<evidence type="ECO:0000256" key="12">
    <source>
        <dbReference type="SAM" id="MobiDB-lite"/>
    </source>
</evidence>
<dbReference type="PANTHER" id="PTHR30400">
    <property type="entry name" value="MONOFUNCTIONAL BIOSYNTHETIC PEPTIDOGLYCAN TRANSGLYCOSYLASE"/>
    <property type="match status" value="1"/>
</dbReference>
<dbReference type="SUPFAM" id="SSF53955">
    <property type="entry name" value="Lysozyme-like"/>
    <property type="match status" value="1"/>
</dbReference>